<dbReference type="PANTHER" id="PTHR43364">
    <property type="entry name" value="NADH-SPECIFIC METHYLGLYOXAL REDUCTASE-RELATED"/>
    <property type="match status" value="1"/>
</dbReference>
<protein>
    <submittedName>
        <fullName evidence="2">Aryl-alcohol dehydrogenase-like predicted oxidoreductase</fullName>
    </submittedName>
</protein>
<dbReference type="InterPro" id="IPR023210">
    <property type="entry name" value="NADP_OxRdtase_dom"/>
</dbReference>
<evidence type="ECO:0000313" key="2">
    <source>
        <dbReference type="EMBL" id="MBB4883434.1"/>
    </source>
</evidence>
<dbReference type="InterPro" id="IPR050523">
    <property type="entry name" value="AKR_Detox_Biosynth"/>
</dbReference>
<dbReference type="GO" id="GO:0005829">
    <property type="term" value="C:cytosol"/>
    <property type="evidence" value="ECO:0007669"/>
    <property type="project" value="TreeGrafter"/>
</dbReference>
<dbReference type="Gene3D" id="3.20.20.100">
    <property type="entry name" value="NADP-dependent oxidoreductase domain"/>
    <property type="match status" value="1"/>
</dbReference>
<dbReference type="EMBL" id="JACHMC010000001">
    <property type="protein sequence ID" value="MBB4883434.1"/>
    <property type="molecule type" value="Genomic_DNA"/>
</dbReference>
<sequence length="336" mass="34920">MTAVHETPAPPRTGSPLILGTMGWGADRDRARGALRAGLDAGITVLDTADIYGAGVSEETVGALVAELPAAAREALRVQTKTGIVLHEPGPDGRPRVRYDNSPAYVRAGLEASLDRLGLAAVDTLLIHRPDVLTPVADTVRAFLDAREAGLVRRLGVSNMGTARVLEYQRALAGLAADGTGLQCVQMELGLHHRTLVEAVVLANHDDAPATAGAADLGAVCAAEGIELQAWGPLAQGRYTRGSDGSVPRDRAEQAALAAAGGPAAVVAEVALELEVSREAVVLAWLLRLPWGVRPVVGSQDPARLAACAGAEDAAARMDGAQWHRLWTAARGETLP</sequence>
<keyword evidence="3" id="KW-1185">Reference proteome</keyword>
<accession>A0A4Y8X0Y1</accession>
<dbReference type="Proteomes" id="UP000560081">
    <property type="component" value="Unassembled WGS sequence"/>
</dbReference>
<dbReference type="PANTHER" id="PTHR43364:SF1">
    <property type="entry name" value="OXIDOREDUCTASE YDHF"/>
    <property type="match status" value="1"/>
</dbReference>
<dbReference type="OrthoDB" id="9768793at2"/>
<feature type="domain" description="NADP-dependent oxidoreductase" evidence="1">
    <location>
        <begin position="16"/>
        <end position="312"/>
    </location>
</feature>
<dbReference type="RefSeq" id="WP_135029966.1">
    <property type="nucleotide sequence ID" value="NZ_BMLA01000002.1"/>
</dbReference>
<gene>
    <name evidence="2" type="ORF">BJ976_001785</name>
</gene>
<comment type="caution">
    <text evidence="2">The sequence shown here is derived from an EMBL/GenBank/DDBJ whole genome shotgun (WGS) entry which is preliminary data.</text>
</comment>
<dbReference type="SUPFAM" id="SSF51430">
    <property type="entry name" value="NAD(P)-linked oxidoreductase"/>
    <property type="match status" value="1"/>
</dbReference>
<reference evidence="2 3" key="1">
    <citation type="submission" date="2020-08" db="EMBL/GenBank/DDBJ databases">
        <title>Sequencing the genomes of 1000 actinobacteria strains.</title>
        <authorList>
            <person name="Klenk H.-P."/>
        </authorList>
    </citation>
    <scope>NUCLEOTIDE SEQUENCE [LARGE SCALE GENOMIC DNA]</scope>
    <source>
        <strain evidence="2 3">DSM 19079</strain>
    </source>
</reference>
<evidence type="ECO:0000259" key="1">
    <source>
        <dbReference type="Pfam" id="PF00248"/>
    </source>
</evidence>
<dbReference type="AlphaFoldDB" id="A0A4Y8X0Y1"/>
<proteinExistence type="predicted"/>
<dbReference type="InterPro" id="IPR036812">
    <property type="entry name" value="NAD(P)_OxRdtase_dom_sf"/>
</dbReference>
<evidence type="ECO:0000313" key="3">
    <source>
        <dbReference type="Proteomes" id="UP000560081"/>
    </source>
</evidence>
<dbReference type="Pfam" id="PF00248">
    <property type="entry name" value="Aldo_ket_red"/>
    <property type="match status" value="1"/>
</dbReference>
<organism evidence="2 3">
    <name type="scientific">Micrococcus flavus</name>
    <dbReference type="NCBI Taxonomy" id="384602"/>
    <lineage>
        <taxon>Bacteria</taxon>
        <taxon>Bacillati</taxon>
        <taxon>Actinomycetota</taxon>
        <taxon>Actinomycetes</taxon>
        <taxon>Micrococcales</taxon>
        <taxon>Micrococcaceae</taxon>
        <taxon>Micrococcus</taxon>
    </lineage>
</organism>
<name>A0A4Y8X0Y1_9MICC</name>